<dbReference type="SUPFAM" id="SSF54975">
    <property type="entry name" value="Acylphosphatase/BLUF domain-like"/>
    <property type="match status" value="1"/>
</dbReference>
<reference evidence="3" key="1">
    <citation type="submission" date="2018-09" db="EMBL/GenBank/DDBJ databases">
        <title>Paracoccus onubensis nov. sp. a moderate halophilic bacterium isolated from Gruta de las Maravillas (Aracena, Spain).</title>
        <authorList>
            <person name="Jurado V."/>
            <person name="Gutierrez-Patricio S."/>
            <person name="Gonzalez-Pimentel J.L."/>
            <person name="Miller A.Z."/>
            <person name="Laiz L."/>
            <person name="Saiz-Jimenez C."/>
        </authorList>
    </citation>
    <scope>NUCLEOTIDE SEQUENCE [LARGE SCALE GENOMIC DNA]</scope>
    <source>
        <strain evidence="3">DSM 26381</strain>
    </source>
</reference>
<sequence>MTNEILPRDGLAFFLYRSMAVPGLGESDLAEIVAVARARNQATGLTGCLHYEDGLFFQWLEGPAPDLWRVVDSIRRDPRHRELTVLEQGPLAGRRFQSWRMRFSDRDHASLMDWFAGKGVSTVDPSVYAGNVASFLVRAAG</sequence>
<comment type="caution">
    <text evidence="2">The sequence shown here is derived from an EMBL/GenBank/DDBJ whole genome shotgun (WGS) entry which is preliminary data.</text>
</comment>
<dbReference type="Proteomes" id="UP000283587">
    <property type="component" value="Unassembled WGS sequence"/>
</dbReference>
<dbReference type="EMBL" id="QZEW01000168">
    <property type="protein sequence ID" value="RJL00735.1"/>
    <property type="molecule type" value="Genomic_DNA"/>
</dbReference>
<dbReference type="Gene3D" id="3.30.70.100">
    <property type="match status" value="1"/>
</dbReference>
<organism evidence="2 3">
    <name type="scientific">Paracoccus siganidrum</name>
    <dbReference type="NCBI Taxonomy" id="1276757"/>
    <lineage>
        <taxon>Bacteria</taxon>
        <taxon>Pseudomonadati</taxon>
        <taxon>Pseudomonadota</taxon>
        <taxon>Alphaproteobacteria</taxon>
        <taxon>Rhodobacterales</taxon>
        <taxon>Paracoccaceae</taxon>
        <taxon>Paracoccus</taxon>
    </lineage>
</organism>
<dbReference type="AlphaFoldDB" id="A0A418ZU36"/>
<accession>A0A418ZU36</accession>
<dbReference type="InterPro" id="IPR036046">
    <property type="entry name" value="Acylphosphatase-like_dom_sf"/>
</dbReference>
<gene>
    <name evidence="2" type="ORF">D3P05_22660</name>
</gene>
<evidence type="ECO:0000313" key="3">
    <source>
        <dbReference type="Proteomes" id="UP000283587"/>
    </source>
</evidence>
<name>A0A418ZU36_9RHOB</name>
<proteinExistence type="predicted"/>
<dbReference type="InterPro" id="IPR007024">
    <property type="entry name" value="BLUF_domain"/>
</dbReference>
<evidence type="ECO:0000313" key="2">
    <source>
        <dbReference type="EMBL" id="RJL00735.1"/>
    </source>
</evidence>
<dbReference type="GO" id="GO:0009882">
    <property type="term" value="F:blue light photoreceptor activity"/>
    <property type="evidence" value="ECO:0007669"/>
    <property type="project" value="InterPro"/>
</dbReference>
<dbReference type="RefSeq" id="WP_119901011.1">
    <property type="nucleotide sequence ID" value="NZ_QNRC01000006.1"/>
</dbReference>
<dbReference type="OrthoDB" id="196105at2"/>
<evidence type="ECO:0000259" key="1">
    <source>
        <dbReference type="PROSITE" id="PS50925"/>
    </source>
</evidence>
<dbReference type="SMART" id="SM01034">
    <property type="entry name" value="BLUF"/>
    <property type="match status" value="1"/>
</dbReference>
<feature type="domain" description="BLUF" evidence="1">
    <location>
        <begin position="11"/>
        <end position="102"/>
    </location>
</feature>
<keyword evidence="3" id="KW-1185">Reference proteome</keyword>
<dbReference type="GO" id="GO:0071949">
    <property type="term" value="F:FAD binding"/>
    <property type="evidence" value="ECO:0007669"/>
    <property type="project" value="InterPro"/>
</dbReference>
<dbReference type="PROSITE" id="PS50925">
    <property type="entry name" value="BLUF"/>
    <property type="match status" value="1"/>
</dbReference>
<dbReference type="Pfam" id="PF04940">
    <property type="entry name" value="BLUF"/>
    <property type="match status" value="1"/>
</dbReference>
<protein>
    <submittedName>
        <fullName evidence="2">BLUF domain-containing protein</fullName>
    </submittedName>
</protein>